<reference evidence="6 7" key="1">
    <citation type="journal article" date="2016" name="Nat. Commun.">
        <title>Thousands of microbial genomes shed light on interconnected biogeochemical processes in an aquifer system.</title>
        <authorList>
            <person name="Anantharaman K."/>
            <person name="Brown C.T."/>
            <person name="Hug L.A."/>
            <person name="Sharon I."/>
            <person name="Castelle C.J."/>
            <person name="Probst A.J."/>
            <person name="Thomas B.C."/>
            <person name="Singh A."/>
            <person name="Wilkins M.J."/>
            <person name="Karaoz U."/>
            <person name="Brodie E.L."/>
            <person name="Williams K.H."/>
            <person name="Hubbard S.S."/>
            <person name="Banfield J.F."/>
        </authorList>
    </citation>
    <scope>NUCLEOTIDE SEQUENCE [LARGE SCALE GENOMIC DNA]</scope>
</reference>
<dbReference type="AlphaFoldDB" id="A0A1F7W8Y9"/>
<evidence type="ECO:0000259" key="5">
    <source>
        <dbReference type="Pfam" id="PF04932"/>
    </source>
</evidence>
<dbReference type="PANTHER" id="PTHR37422:SF13">
    <property type="entry name" value="LIPOPOLYSACCHARIDE BIOSYNTHESIS PROTEIN PA4999-RELATED"/>
    <property type="match status" value="1"/>
</dbReference>
<proteinExistence type="predicted"/>
<dbReference type="EMBL" id="MGFE01000008">
    <property type="protein sequence ID" value="OGL99273.1"/>
    <property type="molecule type" value="Genomic_DNA"/>
</dbReference>
<keyword evidence="2" id="KW-0812">Transmembrane</keyword>
<name>A0A1F7W8Y9_9BACT</name>
<dbReference type="Pfam" id="PF04932">
    <property type="entry name" value="Wzy_C"/>
    <property type="match status" value="1"/>
</dbReference>
<organism evidence="6 7">
    <name type="scientific">Candidatus Uhrbacteria bacterium RIFOXYB2_FULL_57_15</name>
    <dbReference type="NCBI Taxonomy" id="1802422"/>
    <lineage>
        <taxon>Bacteria</taxon>
        <taxon>Candidatus Uhriibacteriota</taxon>
    </lineage>
</organism>
<keyword evidence="3" id="KW-1133">Transmembrane helix</keyword>
<keyword evidence="4" id="KW-0472">Membrane</keyword>
<comment type="subcellular location">
    <subcellularLocation>
        <location evidence="1">Membrane</location>
        <topology evidence="1">Multi-pass membrane protein</topology>
    </subcellularLocation>
</comment>
<gene>
    <name evidence="6" type="ORF">A2304_04595</name>
</gene>
<sequence>MKRDVLANYVVLLALFLLPWQTRWMYRDLMIAGDSWEYGRLSVYAVELLILLAVSLRGGLRLSPQLRSFVKPVALFLGVLLVSASFSQNISVALGALPHFAAAVALFSLIVDERTGVRRAAWAFVAGLLVPCGLAWYQVLTGISPAFSLLGLASHDAIQLGQSVVETGTGRILRGYGTLPHPNILGGYLSVSLIMLGWLSHGLKKKSSHVLIAAPVTVFASTLIITFSRSAWLAVSIGFGSLAILALAKRRALPHRVIPLITLSSFAVLVTLFVFHSAVFMRVSSLVGSGFVGQPAARLETKSIAERAGAYAQFDDVFFSNAVMGVGPGNYTVALATLFPGSPAWSYQPMHNVFFLALGEIGLILLFPAVMFFRALYRLVREHTSTAEGLFALALLAALLPIALIDHYLWSLWPGLALAAFSLALALKFKPFAQG</sequence>
<accession>A0A1F7W8Y9</accession>
<dbReference type="PANTHER" id="PTHR37422">
    <property type="entry name" value="TEICHURONIC ACID BIOSYNTHESIS PROTEIN TUAE"/>
    <property type="match status" value="1"/>
</dbReference>
<comment type="caution">
    <text evidence="6">The sequence shown here is derived from an EMBL/GenBank/DDBJ whole genome shotgun (WGS) entry which is preliminary data.</text>
</comment>
<evidence type="ECO:0000256" key="1">
    <source>
        <dbReference type="ARBA" id="ARBA00004141"/>
    </source>
</evidence>
<evidence type="ECO:0000313" key="7">
    <source>
        <dbReference type="Proteomes" id="UP000176501"/>
    </source>
</evidence>
<dbReference type="Proteomes" id="UP000176501">
    <property type="component" value="Unassembled WGS sequence"/>
</dbReference>
<dbReference type="InterPro" id="IPR051533">
    <property type="entry name" value="WaaL-like"/>
</dbReference>
<evidence type="ECO:0000256" key="3">
    <source>
        <dbReference type="ARBA" id="ARBA00022989"/>
    </source>
</evidence>
<protein>
    <recommendedName>
        <fullName evidence="5">O-antigen ligase-related domain-containing protein</fullName>
    </recommendedName>
</protein>
<dbReference type="InterPro" id="IPR007016">
    <property type="entry name" value="O-antigen_ligase-rel_domated"/>
</dbReference>
<feature type="domain" description="O-antigen ligase-related" evidence="5">
    <location>
        <begin position="219"/>
        <end position="367"/>
    </location>
</feature>
<dbReference type="GO" id="GO:0016020">
    <property type="term" value="C:membrane"/>
    <property type="evidence" value="ECO:0007669"/>
    <property type="project" value="UniProtKB-SubCell"/>
</dbReference>
<evidence type="ECO:0000313" key="6">
    <source>
        <dbReference type="EMBL" id="OGL99273.1"/>
    </source>
</evidence>
<evidence type="ECO:0000256" key="4">
    <source>
        <dbReference type="ARBA" id="ARBA00023136"/>
    </source>
</evidence>
<evidence type="ECO:0000256" key="2">
    <source>
        <dbReference type="ARBA" id="ARBA00022692"/>
    </source>
</evidence>